<sequence>MLWLHIDRSLDISLKKQVYEQIRTRILQGELTAGYRLPASRELAIQLNLSRNVVIEAYEQLLAEGYVKGRQGSGTYVAPGAYLERDLKEQPSSFLETHRDEEKEKDEIDFRSGIPALNHFPKKKWGKLSKQVCEEASNADFGYDNPEGRSEFRHVLSRYLKRTRGVHCHPDQLIITSGATQGFSLIANLLLSPDDRVIIEDPITHEIQTIFSSSGATLYPVPVDEDGMRTDLIPVDKKPGFVFVTSSHQFPLGGILPIQRRIQLIQLARKLDTYIVEDDYDSEFRYDGEPIHSLQGLDPERVVYVGTFSKILSPSLRLGYLILPPVLTQQCRELKWFFDLHAPSLEQMTLSRFIHNGSLDHHIQKMRKLYVKRRKILKVCLKEEFGDRVSISGDSTGLHLIVEFKDVQFDEGMLSHISRYKVKVYPVELHSIQKGFHRKKLILGYGNLNEEQIREGICRLGQALHRL</sequence>
<gene>
    <name evidence="9" type="ORF">JOE21_002025</name>
</gene>
<dbReference type="PROSITE" id="PS50949">
    <property type="entry name" value="HTH_GNTR"/>
    <property type="match status" value="1"/>
</dbReference>
<dbReference type="SUPFAM" id="SSF53383">
    <property type="entry name" value="PLP-dependent transferases"/>
    <property type="match status" value="1"/>
</dbReference>
<evidence type="ECO:0000313" key="9">
    <source>
        <dbReference type="EMBL" id="MDR6226019.1"/>
    </source>
</evidence>
<keyword evidence="3 9" id="KW-0808">Transferase</keyword>
<dbReference type="SMART" id="SM00345">
    <property type="entry name" value="HTH_GNTR"/>
    <property type="match status" value="1"/>
</dbReference>
<dbReference type="GO" id="GO:0008483">
    <property type="term" value="F:transaminase activity"/>
    <property type="evidence" value="ECO:0007669"/>
    <property type="project" value="UniProtKB-KW"/>
</dbReference>
<dbReference type="InterPro" id="IPR004839">
    <property type="entry name" value="Aminotransferase_I/II_large"/>
</dbReference>
<dbReference type="InterPro" id="IPR015424">
    <property type="entry name" value="PyrdxlP-dep_Trfase"/>
</dbReference>
<dbReference type="PRINTS" id="PR00035">
    <property type="entry name" value="HTHGNTR"/>
</dbReference>
<evidence type="ECO:0000313" key="10">
    <source>
        <dbReference type="Proteomes" id="UP001185012"/>
    </source>
</evidence>
<dbReference type="Pfam" id="PF00155">
    <property type="entry name" value="Aminotran_1_2"/>
    <property type="match status" value="1"/>
</dbReference>
<dbReference type="InterPro" id="IPR036390">
    <property type="entry name" value="WH_DNA-bd_sf"/>
</dbReference>
<evidence type="ECO:0000256" key="6">
    <source>
        <dbReference type="ARBA" id="ARBA00023125"/>
    </source>
</evidence>
<dbReference type="EMBL" id="JAVDQG010000004">
    <property type="protein sequence ID" value="MDR6226019.1"/>
    <property type="molecule type" value="Genomic_DNA"/>
</dbReference>
<dbReference type="CDD" id="cd07377">
    <property type="entry name" value="WHTH_GntR"/>
    <property type="match status" value="1"/>
</dbReference>
<comment type="cofactor">
    <cofactor evidence="1">
        <name>pyridoxal 5'-phosphate</name>
        <dbReference type="ChEBI" id="CHEBI:597326"/>
    </cofactor>
</comment>
<keyword evidence="4" id="KW-0663">Pyridoxal phosphate</keyword>
<dbReference type="InterPro" id="IPR000524">
    <property type="entry name" value="Tscrpt_reg_HTH_GntR"/>
</dbReference>
<evidence type="ECO:0000256" key="2">
    <source>
        <dbReference type="ARBA" id="ARBA00005384"/>
    </source>
</evidence>
<dbReference type="RefSeq" id="WP_309865370.1">
    <property type="nucleotide sequence ID" value="NZ_JAVDQG010000004.1"/>
</dbReference>
<evidence type="ECO:0000256" key="1">
    <source>
        <dbReference type="ARBA" id="ARBA00001933"/>
    </source>
</evidence>
<proteinExistence type="inferred from homology"/>
<dbReference type="InterPro" id="IPR015421">
    <property type="entry name" value="PyrdxlP-dep_Trfase_major"/>
</dbReference>
<dbReference type="Proteomes" id="UP001185012">
    <property type="component" value="Unassembled WGS sequence"/>
</dbReference>
<comment type="similarity">
    <text evidence="2">In the C-terminal section; belongs to the class-I pyridoxal-phosphate-dependent aminotransferase family.</text>
</comment>
<accession>A0ABU1IQ06</accession>
<dbReference type="Pfam" id="PF00392">
    <property type="entry name" value="GntR"/>
    <property type="match status" value="1"/>
</dbReference>
<keyword evidence="3 9" id="KW-0032">Aminotransferase</keyword>
<keyword evidence="10" id="KW-1185">Reference proteome</keyword>
<keyword evidence="6" id="KW-0238">DNA-binding</keyword>
<reference evidence="9 10" key="1">
    <citation type="submission" date="2023-07" db="EMBL/GenBank/DDBJ databases">
        <title>Genomic Encyclopedia of Type Strains, Phase IV (KMG-IV): sequencing the most valuable type-strain genomes for metagenomic binning, comparative biology and taxonomic classification.</title>
        <authorList>
            <person name="Goeker M."/>
        </authorList>
    </citation>
    <scope>NUCLEOTIDE SEQUENCE [LARGE SCALE GENOMIC DNA]</scope>
    <source>
        <strain evidence="9 10">DSM 45903</strain>
    </source>
</reference>
<keyword evidence="5" id="KW-0805">Transcription regulation</keyword>
<keyword evidence="7" id="KW-0804">Transcription</keyword>
<comment type="caution">
    <text evidence="9">The sequence shown here is derived from an EMBL/GenBank/DDBJ whole genome shotgun (WGS) entry which is preliminary data.</text>
</comment>
<evidence type="ECO:0000256" key="7">
    <source>
        <dbReference type="ARBA" id="ARBA00023163"/>
    </source>
</evidence>
<organism evidence="9 10">
    <name type="scientific">Desmospora profundinema</name>
    <dbReference type="NCBI Taxonomy" id="1571184"/>
    <lineage>
        <taxon>Bacteria</taxon>
        <taxon>Bacillati</taxon>
        <taxon>Bacillota</taxon>
        <taxon>Bacilli</taxon>
        <taxon>Bacillales</taxon>
        <taxon>Thermoactinomycetaceae</taxon>
        <taxon>Desmospora</taxon>
    </lineage>
</organism>
<dbReference type="SUPFAM" id="SSF46785">
    <property type="entry name" value="Winged helix' DNA-binding domain"/>
    <property type="match status" value="1"/>
</dbReference>
<name>A0ABU1IQ06_9BACL</name>
<dbReference type="PANTHER" id="PTHR46577">
    <property type="entry name" value="HTH-TYPE TRANSCRIPTIONAL REGULATORY PROTEIN GABR"/>
    <property type="match status" value="1"/>
</dbReference>
<feature type="domain" description="HTH gntR-type" evidence="8">
    <location>
        <begin position="12"/>
        <end position="80"/>
    </location>
</feature>
<evidence type="ECO:0000259" key="8">
    <source>
        <dbReference type="PROSITE" id="PS50949"/>
    </source>
</evidence>
<evidence type="ECO:0000256" key="4">
    <source>
        <dbReference type="ARBA" id="ARBA00022898"/>
    </source>
</evidence>
<dbReference type="InterPro" id="IPR036388">
    <property type="entry name" value="WH-like_DNA-bd_sf"/>
</dbReference>
<dbReference type="PANTHER" id="PTHR46577:SF1">
    <property type="entry name" value="HTH-TYPE TRANSCRIPTIONAL REGULATORY PROTEIN GABR"/>
    <property type="match status" value="1"/>
</dbReference>
<evidence type="ECO:0000256" key="5">
    <source>
        <dbReference type="ARBA" id="ARBA00023015"/>
    </source>
</evidence>
<dbReference type="CDD" id="cd00609">
    <property type="entry name" value="AAT_like"/>
    <property type="match status" value="1"/>
</dbReference>
<dbReference type="Gene3D" id="3.40.640.10">
    <property type="entry name" value="Type I PLP-dependent aspartate aminotransferase-like (Major domain)"/>
    <property type="match status" value="1"/>
</dbReference>
<evidence type="ECO:0000256" key="3">
    <source>
        <dbReference type="ARBA" id="ARBA00022576"/>
    </source>
</evidence>
<dbReference type="Gene3D" id="1.10.10.10">
    <property type="entry name" value="Winged helix-like DNA-binding domain superfamily/Winged helix DNA-binding domain"/>
    <property type="match status" value="1"/>
</dbReference>
<protein>
    <submittedName>
        <fullName evidence="9">GntR family transcriptional regulator/MocR family aminotransferase</fullName>
    </submittedName>
</protein>
<dbReference type="InterPro" id="IPR051446">
    <property type="entry name" value="HTH_trans_reg/aminotransferase"/>
</dbReference>